<evidence type="ECO:0000256" key="10">
    <source>
        <dbReference type="ARBA" id="ARBA00023212"/>
    </source>
</evidence>
<dbReference type="InterPro" id="IPR019821">
    <property type="entry name" value="Kinesin_motor_CS"/>
</dbReference>
<accession>A0A7I4YIE6</accession>
<evidence type="ECO:0000259" key="14">
    <source>
        <dbReference type="PROSITE" id="PS50067"/>
    </source>
</evidence>
<feature type="region of interest" description="Disordered" evidence="13">
    <location>
        <begin position="766"/>
        <end position="796"/>
    </location>
</feature>
<dbReference type="GO" id="GO:0007052">
    <property type="term" value="P:mitotic spindle organization"/>
    <property type="evidence" value="ECO:0007669"/>
    <property type="project" value="TreeGrafter"/>
</dbReference>
<evidence type="ECO:0000256" key="7">
    <source>
        <dbReference type="ARBA" id="ARBA00022840"/>
    </source>
</evidence>
<dbReference type="Pfam" id="PF23203">
    <property type="entry name" value="KIF21A"/>
    <property type="match status" value="1"/>
</dbReference>
<comment type="similarity">
    <text evidence="11">Belongs to the TRAFAC class myosin-kinesin ATPase superfamily. Kinesin family.</text>
</comment>
<dbReference type="GO" id="GO:0003777">
    <property type="term" value="F:microtubule motor activity"/>
    <property type="evidence" value="ECO:0007669"/>
    <property type="project" value="InterPro"/>
</dbReference>
<keyword evidence="4" id="KW-0493">Microtubule</keyword>
<feature type="coiled-coil region" evidence="12">
    <location>
        <begin position="504"/>
        <end position="531"/>
    </location>
</feature>
<keyword evidence="3" id="KW-0853">WD repeat</keyword>
<feature type="binding site" evidence="11">
    <location>
        <begin position="99"/>
        <end position="106"/>
    </location>
    <ligand>
        <name>ATP</name>
        <dbReference type="ChEBI" id="CHEBI:30616"/>
    </ligand>
</feature>
<keyword evidence="10" id="KW-0206">Cytoskeleton</keyword>
<feature type="compositionally biased region" description="Basic and acidic residues" evidence="13">
    <location>
        <begin position="779"/>
        <end position="796"/>
    </location>
</feature>
<dbReference type="PANTHER" id="PTHR47969">
    <property type="entry name" value="CHROMOSOME-ASSOCIATED KINESIN KIF4A-RELATED"/>
    <property type="match status" value="1"/>
</dbReference>
<dbReference type="GO" id="GO:0007018">
    <property type="term" value="P:microtubule-based movement"/>
    <property type="evidence" value="ECO:0007669"/>
    <property type="project" value="InterPro"/>
</dbReference>
<dbReference type="Proteomes" id="UP000025227">
    <property type="component" value="Unplaced"/>
</dbReference>
<dbReference type="WBParaSite" id="HCON_00097750-00001">
    <property type="protein sequence ID" value="HCON_00097750-00001"/>
    <property type="gene ID" value="HCON_00097750"/>
</dbReference>
<keyword evidence="15" id="KW-1185">Reference proteome</keyword>
<dbReference type="SUPFAM" id="SSF52540">
    <property type="entry name" value="P-loop containing nucleoside triphosphate hydrolases"/>
    <property type="match status" value="1"/>
</dbReference>
<feature type="region of interest" description="Disordered" evidence="13">
    <location>
        <begin position="572"/>
        <end position="612"/>
    </location>
</feature>
<reference evidence="16" key="1">
    <citation type="submission" date="2020-12" db="UniProtKB">
        <authorList>
            <consortium name="WormBaseParasite"/>
        </authorList>
    </citation>
    <scope>IDENTIFICATION</scope>
    <source>
        <strain evidence="16">MHco3</strain>
    </source>
</reference>
<dbReference type="GO" id="GO:0008017">
    <property type="term" value="F:microtubule binding"/>
    <property type="evidence" value="ECO:0007669"/>
    <property type="project" value="InterPro"/>
</dbReference>
<evidence type="ECO:0000313" key="16">
    <source>
        <dbReference type="WBParaSite" id="HCON_00097750-00001"/>
    </source>
</evidence>
<keyword evidence="6 11" id="KW-0547">Nucleotide-binding</keyword>
<evidence type="ECO:0000256" key="5">
    <source>
        <dbReference type="ARBA" id="ARBA00022737"/>
    </source>
</evidence>
<evidence type="ECO:0000256" key="12">
    <source>
        <dbReference type="SAM" id="Coils"/>
    </source>
</evidence>
<feature type="region of interest" description="Disordered" evidence="13">
    <location>
        <begin position="460"/>
        <end position="489"/>
    </location>
</feature>
<feature type="compositionally biased region" description="Low complexity" evidence="13">
    <location>
        <begin position="767"/>
        <end position="778"/>
    </location>
</feature>
<dbReference type="InterPro" id="IPR027640">
    <property type="entry name" value="Kinesin-like_fam"/>
</dbReference>
<feature type="coiled-coil region" evidence="12">
    <location>
        <begin position="423"/>
        <end position="457"/>
    </location>
</feature>
<evidence type="ECO:0000256" key="4">
    <source>
        <dbReference type="ARBA" id="ARBA00022701"/>
    </source>
</evidence>
<evidence type="ECO:0000256" key="13">
    <source>
        <dbReference type="SAM" id="MobiDB-lite"/>
    </source>
</evidence>
<dbReference type="PRINTS" id="PR00380">
    <property type="entry name" value="KINESINHEAVY"/>
</dbReference>
<evidence type="ECO:0000256" key="8">
    <source>
        <dbReference type="ARBA" id="ARBA00023054"/>
    </source>
</evidence>
<dbReference type="PANTHER" id="PTHR47969:SF28">
    <property type="entry name" value="KINESIN-LIKE PROTEIN KIF21B"/>
    <property type="match status" value="1"/>
</dbReference>
<keyword evidence="8 12" id="KW-0175">Coiled coil</keyword>
<evidence type="ECO:0000256" key="11">
    <source>
        <dbReference type="PROSITE-ProRule" id="PRU00283"/>
    </source>
</evidence>
<dbReference type="Pfam" id="PF00225">
    <property type="entry name" value="Kinesin"/>
    <property type="match status" value="1"/>
</dbReference>
<evidence type="ECO:0000313" key="15">
    <source>
        <dbReference type="Proteomes" id="UP000025227"/>
    </source>
</evidence>
<evidence type="ECO:0000256" key="2">
    <source>
        <dbReference type="ARBA" id="ARBA00022490"/>
    </source>
</evidence>
<evidence type="ECO:0000256" key="6">
    <source>
        <dbReference type="ARBA" id="ARBA00022741"/>
    </source>
</evidence>
<dbReference type="Gene3D" id="3.40.850.10">
    <property type="entry name" value="Kinesin motor domain"/>
    <property type="match status" value="1"/>
</dbReference>
<evidence type="ECO:0000256" key="3">
    <source>
        <dbReference type="ARBA" id="ARBA00022574"/>
    </source>
</evidence>
<feature type="coiled-coil region" evidence="12">
    <location>
        <begin position="880"/>
        <end position="914"/>
    </location>
</feature>
<dbReference type="AlphaFoldDB" id="A0A7I4YIE6"/>
<comment type="subcellular location">
    <subcellularLocation>
        <location evidence="1">Cytoplasm</location>
        <location evidence="1">Cytoskeleton</location>
    </subcellularLocation>
</comment>
<dbReference type="GO" id="GO:0005524">
    <property type="term" value="F:ATP binding"/>
    <property type="evidence" value="ECO:0007669"/>
    <property type="project" value="UniProtKB-UniRule"/>
</dbReference>
<keyword evidence="5" id="KW-0677">Repeat</keyword>
<dbReference type="InterPro" id="IPR001752">
    <property type="entry name" value="Kinesin_motor_dom"/>
</dbReference>
<evidence type="ECO:0000256" key="9">
    <source>
        <dbReference type="ARBA" id="ARBA00023175"/>
    </source>
</evidence>
<protein>
    <submittedName>
        <fullName evidence="16">Kinesin motor domain-containing protein</fullName>
    </submittedName>
</protein>
<organism evidence="15 16">
    <name type="scientific">Haemonchus contortus</name>
    <name type="common">Barber pole worm</name>
    <dbReference type="NCBI Taxonomy" id="6289"/>
    <lineage>
        <taxon>Eukaryota</taxon>
        <taxon>Metazoa</taxon>
        <taxon>Ecdysozoa</taxon>
        <taxon>Nematoda</taxon>
        <taxon>Chromadorea</taxon>
        <taxon>Rhabditida</taxon>
        <taxon>Rhabditina</taxon>
        <taxon>Rhabditomorpha</taxon>
        <taxon>Strongyloidea</taxon>
        <taxon>Trichostrongylidae</taxon>
        <taxon>Haemonchus</taxon>
    </lineage>
</organism>
<keyword evidence="7 11" id="KW-0067">ATP-binding</keyword>
<proteinExistence type="inferred from homology"/>
<dbReference type="InterPro" id="IPR027417">
    <property type="entry name" value="P-loop_NTPase"/>
</dbReference>
<dbReference type="GO" id="GO:0051231">
    <property type="term" value="P:spindle elongation"/>
    <property type="evidence" value="ECO:0007669"/>
    <property type="project" value="TreeGrafter"/>
</dbReference>
<feature type="compositionally biased region" description="Low complexity" evidence="13">
    <location>
        <begin position="477"/>
        <end position="488"/>
    </location>
</feature>
<keyword evidence="2" id="KW-0963">Cytoplasm</keyword>
<keyword evidence="9 11" id="KW-0505">Motor protein</keyword>
<sequence length="1072" mass="121314">MDASVSSSMASSRGGDVPSTVQVALRIRPQGNREKLEGSRVCTSVIPGEPQVTIGTDRSFTYDHVFDQATQQVEIYDSCIEKLVNGLFDGFNATVLAYGQTGSGKTYTMGTAFDTGAISEHEVGVIPRALAHVFRRVSDLKQEAREGGILEPTFEVSVQFIELYNEEIIDLLANDRSSSFNIRIHEDARGEIYLHGVTTRQVQDLHSTLEILKNGALNRTVAATNMNEQSSRSHAIFSLHIKQQRVVPQESEPVISQEIEMELLSAKFHFVDLAGSERLKRTGATGDRAKEGISINCGLLALGNVISALGGANGKVSHVPYRDSKLTRLLQDSLGGNSRTLMVACVSPSDSDFVETLNTLKYANRAKNIKNKVVANQDKSSKLIGELRGRIAALEAELLEFKQGRRTVGSDGVESVNDQYHENVMLTAEINQLRFRVKALQETNEILRNRNVDLMAKDLGPNGCSVSSPTDEHGGSSDEANSSASNDAVMDPVQATVRKYLEELERMRSQLYESQAVANQLRKEMNKWKNQALGCGGFMESNDNSFTSFSHQQLIEDARADIERLRRTVSTASNEVTSDYASHADTAEEDGTSNDADELDEEDEYDQDVDEDTVFDEDQKGAALRDNLADLQTEINIKERLIAELERSDRHLAEVRLSYEKKLTELSAQIKKMEAERDRVVMEAEAKKSDKASQEQAKRIREEYERKLADMRNEFRKLQMVEREHKRMQARQERERQELMRYQAELKELKRVKVDLMKKIKEEMKKAQQQQSSASKKLAALDKEARRRDNIIRQLENKDRQREQFMKRTTEEINRLRKAQKEQAKQTRLAATPKMTPMRSTPYRPARTPGVRGQPPPEATYSPKQAKMKWTFIEKKISRLVTQKQTVGKMEEELGRLLEERTRLNEEIKNLEHRFISLADVSEREAVADQIDGCQQKIRYVMDQITETQTAITDMDGGKDGDMENNDESTELSNIEGLIEHCSNLIEAKYLMQHLFNACLEHAVAAAKADSHNKESEARIQQLEQQSFINEQLLSTVIADKNLKIQQDMRNGSFFTRVYRKVLSIFPRQNIV</sequence>
<evidence type="ECO:0000256" key="1">
    <source>
        <dbReference type="ARBA" id="ARBA00004245"/>
    </source>
</evidence>
<dbReference type="OrthoDB" id="3176171at2759"/>
<dbReference type="Pfam" id="PF25764">
    <property type="entry name" value="KIF21A_4th"/>
    <property type="match status" value="1"/>
</dbReference>
<dbReference type="InterPro" id="IPR056532">
    <property type="entry name" value="KIF21A/B_hel_2"/>
</dbReference>
<feature type="domain" description="Kinesin motor" evidence="14">
    <location>
        <begin position="20"/>
        <end position="369"/>
    </location>
</feature>
<dbReference type="PROSITE" id="PS50067">
    <property type="entry name" value="KINESIN_MOTOR_2"/>
    <property type="match status" value="1"/>
</dbReference>
<dbReference type="FunFam" id="3.40.850.10:FF:000011">
    <property type="entry name" value="Kinesin family member 21A"/>
    <property type="match status" value="1"/>
</dbReference>
<feature type="region of interest" description="Disordered" evidence="13">
    <location>
        <begin position="835"/>
        <end position="863"/>
    </location>
</feature>
<dbReference type="SMART" id="SM00129">
    <property type="entry name" value="KISc"/>
    <property type="match status" value="1"/>
</dbReference>
<dbReference type="GO" id="GO:0005875">
    <property type="term" value="C:microtubule associated complex"/>
    <property type="evidence" value="ECO:0007669"/>
    <property type="project" value="TreeGrafter"/>
</dbReference>
<dbReference type="PROSITE" id="PS00411">
    <property type="entry name" value="KINESIN_MOTOR_1"/>
    <property type="match status" value="1"/>
</dbReference>
<dbReference type="GO" id="GO:0005874">
    <property type="term" value="C:microtubule"/>
    <property type="evidence" value="ECO:0007669"/>
    <property type="project" value="UniProtKB-KW"/>
</dbReference>
<feature type="compositionally biased region" description="Acidic residues" evidence="13">
    <location>
        <begin position="587"/>
        <end position="612"/>
    </location>
</feature>
<name>A0A7I4YIE6_HAECO</name>
<dbReference type="CDD" id="cd01372">
    <property type="entry name" value="KISc_KIF4"/>
    <property type="match status" value="1"/>
</dbReference>
<dbReference type="InterPro" id="IPR036961">
    <property type="entry name" value="Kinesin_motor_dom_sf"/>
</dbReference>